<keyword evidence="2" id="KW-1185">Reference proteome</keyword>
<accession>A0AAV6UJI5</accession>
<sequence>MSTVQLREVFNFHIRSCICFKSSILPLLPVNFEVNYNGLIWRQFQQTINCLPPVLIKKFFNIRYTITLPP</sequence>
<protein>
    <submittedName>
        <fullName evidence="1">Uncharacterized protein</fullName>
    </submittedName>
</protein>
<dbReference type="Proteomes" id="UP000827092">
    <property type="component" value="Unassembled WGS sequence"/>
</dbReference>
<comment type="caution">
    <text evidence="1">The sequence shown here is derived from an EMBL/GenBank/DDBJ whole genome shotgun (WGS) entry which is preliminary data.</text>
</comment>
<dbReference type="EMBL" id="JAFNEN010000380">
    <property type="protein sequence ID" value="KAG8184274.1"/>
    <property type="molecule type" value="Genomic_DNA"/>
</dbReference>
<reference evidence="1 2" key="1">
    <citation type="journal article" date="2022" name="Nat. Ecol. Evol.">
        <title>A masculinizing supergene underlies an exaggerated male reproductive morph in a spider.</title>
        <authorList>
            <person name="Hendrickx F."/>
            <person name="De Corte Z."/>
            <person name="Sonet G."/>
            <person name="Van Belleghem S.M."/>
            <person name="Kostlbacher S."/>
            <person name="Vangestel C."/>
        </authorList>
    </citation>
    <scope>NUCLEOTIDE SEQUENCE [LARGE SCALE GENOMIC DNA]</scope>
    <source>
        <strain evidence="1">W744_W776</strain>
    </source>
</reference>
<evidence type="ECO:0000313" key="1">
    <source>
        <dbReference type="EMBL" id="KAG8184274.1"/>
    </source>
</evidence>
<name>A0AAV6UJI5_9ARAC</name>
<gene>
    <name evidence="1" type="ORF">JTE90_001091</name>
</gene>
<dbReference type="AlphaFoldDB" id="A0AAV6UJI5"/>
<organism evidence="1 2">
    <name type="scientific">Oedothorax gibbosus</name>
    <dbReference type="NCBI Taxonomy" id="931172"/>
    <lineage>
        <taxon>Eukaryota</taxon>
        <taxon>Metazoa</taxon>
        <taxon>Ecdysozoa</taxon>
        <taxon>Arthropoda</taxon>
        <taxon>Chelicerata</taxon>
        <taxon>Arachnida</taxon>
        <taxon>Araneae</taxon>
        <taxon>Araneomorphae</taxon>
        <taxon>Entelegynae</taxon>
        <taxon>Araneoidea</taxon>
        <taxon>Linyphiidae</taxon>
        <taxon>Erigoninae</taxon>
        <taxon>Oedothorax</taxon>
    </lineage>
</organism>
<evidence type="ECO:0000313" key="2">
    <source>
        <dbReference type="Proteomes" id="UP000827092"/>
    </source>
</evidence>
<proteinExistence type="predicted"/>